<gene>
    <name evidence="2" type="ORF">H0235_015418</name>
</gene>
<dbReference type="Proteomes" id="UP000600918">
    <property type="component" value="Unassembled WGS sequence"/>
</dbReference>
<evidence type="ECO:0000256" key="1">
    <source>
        <dbReference type="SAM" id="MobiDB-lite"/>
    </source>
</evidence>
<dbReference type="AlphaFoldDB" id="A0A834K8L0"/>
<comment type="caution">
    <text evidence="2">The sequence shown here is derived from an EMBL/GenBank/DDBJ whole genome shotgun (WGS) entry which is preliminary data.</text>
</comment>
<dbReference type="EMBL" id="JACSDY010000017">
    <property type="protein sequence ID" value="KAF7402082.1"/>
    <property type="molecule type" value="Genomic_DNA"/>
</dbReference>
<organism evidence="2 3">
    <name type="scientific">Vespula pensylvanica</name>
    <name type="common">Western yellow jacket</name>
    <name type="synonym">Wasp</name>
    <dbReference type="NCBI Taxonomy" id="30213"/>
    <lineage>
        <taxon>Eukaryota</taxon>
        <taxon>Metazoa</taxon>
        <taxon>Ecdysozoa</taxon>
        <taxon>Arthropoda</taxon>
        <taxon>Hexapoda</taxon>
        <taxon>Insecta</taxon>
        <taxon>Pterygota</taxon>
        <taxon>Neoptera</taxon>
        <taxon>Endopterygota</taxon>
        <taxon>Hymenoptera</taxon>
        <taxon>Apocrita</taxon>
        <taxon>Aculeata</taxon>
        <taxon>Vespoidea</taxon>
        <taxon>Vespidae</taxon>
        <taxon>Vespinae</taxon>
        <taxon>Vespula</taxon>
    </lineage>
</organism>
<reference evidence="2" key="1">
    <citation type="journal article" date="2020" name="G3 (Bethesda)">
        <title>High-Quality Assemblies for Three Invasive Social Wasps from the &lt;i&gt;Vespula&lt;/i&gt; Genus.</title>
        <authorList>
            <person name="Harrop T.W.R."/>
            <person name="Guhlin J."/>
            <person name="McLaughlin G.M."/>
            <person name="Permina E."/>
            <person name="Stockwell P."/>
            <person name="Gilligan J."/>
            <person name="Le Lec M.F."/>
            <person name="Gruber M.A.M."/>
            <person name="Quinn O."/>
            <person name="Lovegrove M."/>
            <person name="Duncan E.J."/>
            <person name="Remnant E.J."/>
            <person name="Van Eeckhoven J."/>
            <person name="Graham B."/>
            <person name="Knapp R.A."/>
            <person name="Langford K.W."/>
            <person name="Kronenberg Z."/>
            <person name="Press M.O."/>
            <person name="Eacker S.M."/>
            <person name="Wilson-Rankin E.E."/>
            <person name="Purcell J."/>
            <person name="Lester P.J."/>
            <person name="Dearden P.K."/>
        </authorList>
    </citation>
    <scope>NUCLEOTIDE SEQUENCE</scope>
    <source>
        <strain evidence="2">Volc-1</strain>
    </source>
</reference>
<accession>A0A834K8L0</accession>
<keyword evidence="3" id="KW-1185">Reference proteome</keyword>
<feature type="region of interest" description="Disordered" evidence="1">
    <location>
        <begin position="51"/>
        <end position="76"/>
    </location>
</feature>
<sequence>MEKPGQQHSDLKRRRIIARGAPAAFVNPSPAVGGVEYGGLRHCVMQPSRGCNDSKAGAGGAGATAAPAPAADRNSCRKENYSSSLSPLSSSSLAAVACSVLFWKVLAVTTPQLLFASESHGVHSLWGDNFATA</sequence>
<name>A0A834K8L0_VESPE</name>
<proteinExistence type="predicted"/>
<protein>
    <submittedName>
        <fullName evidence="2">Uncharacterized protein</fullName>
    </submittedName>
</protein>
<evidence type="ECO:0000313" key="2">
    <source>
        <dbReference type="EMBL" id="KAF7402082.1"/>
    </source>
</evidence>
<evidence type="ECO:0000313" key="3">
    <source>
        <dbReference type="Proteomes" id="UP000600918"/>
    </source>
</evidence>